<dbReference type="InterPro" id="IPR000873">
    <property type="entry name" value="AMP-dep_synth/lig_dom"/>
</dbReference>
<dbReference type="Gene3D" id="3.40.50.12780">
    <property type="entry name" value="N-terminal domain of ligase-like"/>
    <property type="match status" value="1"/>
</dbReference>
<organism evidence="2 3">
    <name type="scientific">Hymenobacter lutimineralis</name>
    <dbReference type="NCBI Taxonomy" id="2606448"/>
    <lineage>
        <taxon>Bacteria</taxon>
        <taxon>Pseudomonadati</taxon>
        <taxon>Bacteroidota</taxon>
        <taxon>Cytophagia</taxon>
        <taxon>Cytophagales</taxon>
        <taxon>Hymenobacteraceae</taxon>
        <taxon>Hymenobacter</taxon>
    </lineage>
</organism>
<evidence type="ECO:0000259" key="1">
    <source>
        <dbReference type="Pfam" id="PF00501"/>
    </source>
</evidence>
<evidence type="ECO:0000313" key="2">
    <source>
        <dbReference type="EMBL" id="TYZ07417.1"/>
    </source>
</evidence>
<reference evidence="2 3" key="1">
    <citation type="submission" date="2019-08" db="EMBL/GenBank/DDBJ databases">
        <authorList>
            <person name="Seo M.-J."/>
        </authorList>
    </citation>
    <scope>NUCLEOTIDE SEQUENCE [LARGE SCALE GENOMIC DNA]</scope>
    <source>
        <strain evidence="2 3">KIGAM108</strain>
    </source>
</reference>
<gene>
    <name evidence="2" type="ORF">FY528_15245</name>
</gene>
<dbReference type="GO" id="GO:0006631">
    <property type="term" value="P:fatty acid metabolic process"/>
    <property type="evidence" value="ECO:0007669"/>
    <property type="project" value="TreeGrafter"/>
</dbReference>
<dbReference type="PROSITE" id="PS00455">
    <property type="entry name" value="AMP_BINDING"/>
    <property type="match status" value="1"/>
</dbReference>
<name>A0A5D6UWM6_9BACT</name>
<dbReference type="SUPFAM" id="SSF56801">
    <property type="entry name" value="Acetyl-CoA synthetase-like"/>
    <property type="match status" value="1"/>
</dbReference>
<keyword evidence="3" id="KW-1185">Reference proteome</keyword>
<comment type="caution">
    <text evidence="2">The sequence shown here is derived from an EMBL/GenBank/DDBJ whole genome shotgun (WGS) entry which is preliminary data.</text>
</comment>
<dbReference type="Pfam" id="PF00501">
    <property type="entry name" value="AMP-binding"/>
    <property type="match status" value="1"/>
</dbReference>
<dbReference type="EMBL" id="VTHL01000017">
    <property type="protein sequence ID" value="TYZ07417.1"/>
    <property type="molecule type" value="Genomic_DNA"/>
</dbReference>
<dbReference type="InterPro" id="IPR042099">
    <property type="entry name" value="ANL_N_sf"/>
</dbReference>
<proteinExistence type="predicted"/>
<dbReference type="PANTHER" id="PTHR43201">
    <property type="entry name" value="ACYL-COA SYNTHETASE"/>
    <property type="match status" value="1"/>
</dbReference>
<dbReference type="PANTHER" id="PTHR43201:SF32">
    <property type="entry name" value="2-SUCCINYLBENZOATE--COA LIGASE, CHLOROPLASTIC_PEROXISOMAL"/>
    <property type="match status" value="1"/>
</dbReference>
<accession>A0A5D6UWM6</accession>
<dbReference type="AlphaFoldDB" id="A0A5D6UWM6"/>
<dbReference type="GO" id="GO:0031956">
    <property type="term" value="F:medium-chain fatty acid-CoA ligase activity"/>
    <property type="evidence" value="ECO:0007669"/>
    <property type="project" value="TreeGrafter"/>
</dbReference>
<dbReference type="InterPro" id="IPR020845">
    <property type="entry name" value="AMP-binding_CS"/>
</dbReference>
<evidence type="ECO:0000313" key="3">
    <source>
        <dbReference type="Proteomes" id="UP000322791"/>
    </source>
</evidence>
<dbReference type="Proteomes" id="UP000322791">
    <property type="component" value="Unassembled WGS sequence"/>
</dbReference>
<dbReference type="RefSeq" id="WP_149071894.1">
    <property type="nucleotide sequence ID" value="NZ_VTHL01000017.1"/>
</dbReference>
<sequence>MTTNFCQALYENLLRNPEQVYLVWPQPAGPPRRYTGQELLQAVAGFRQQLAARGVRSGAAVLVAVPVSLELVAALLGVMAHGAIPVLPPAAVSPWQLVKLLRHHQIRTAAVSEAAARRYGWLLRLVGVRALRPSSVTASLTFLEQPVTVPADQAALVSHSSGSTGQAKAIRRSHCVLTAQHTVLKAVFPPWLGQRDFPLFPNVLLHNLAVGAVSILPDIPWGQLSQFRPEKVVQQLQDEQVETLTGNVFYFRSLGRLLSQQRQALPHVKAVGIGGSPVPEWLLQSLKICFPHATIYGIYGSSEAEPIAVRAAEDAPASPRAGYYVGPVVAGLDCQLRPCGQLLLPEGRTVEAGEILVRGAHVAAAGWLATGDFGYFDEQNHLWLTGRQGNAEVVRGVQHYQVEHVLQHLPGVEQVAAKPYGQGFAVYVQGAATEAAVRAALEAEFPPGLCAHVHFRAHLPMDNRHLSKVRYAALR</sequence>
<feature type="domain" description="AMP-dependent synthetase/ligase" evidence="1">
    <location>
        <begin position="12"/>
        <end position="363"/>
    </location>
</feature>
<protein>
    <submittedName>
        <fullName evidence="2">AMP-binding protein</fullName>
    </submittedName>
</protein>